<evidence type="ECO:0000313" key="3">
    <source>
        <dbReference type="Proteomes" id="UP000672032"/>
    </source>
</evidence>
<proteinExistence type="predicted"/>
<name>A0A8A3PN12_9HELO</name>
<evidence type="ECO:0000313" key="2">
    <source>
        <dbReference type="EMBL" id="QSZ36862.1"/>
    </source>
</evidence>
<dbReference type="Proteomes" id="UP000672032">
    <property type="component" value="Chromosome 7"/>
</dbReference>
<feature type="chain" id="PRO_5032310749" evidence="1">
    <location>
        <begin position="28"/>
        <end position="86"/>
    </location>
</feature>
<evidence type="ECO:0000256" key="1">
    <source>
        <dbReference type="SAM" id="SignalP"/>
    </source>
</evidence>
<protein>
    <submittedName>
        <fullName evidence="2">Uncharacterized protein</fullName>
    </submittedName>
</protein>
<gene>
    <name evidence="2" type="ORF">DSL72_006745</name>
</gene>
<accession>A0A8A3PN12</accession>
<dbReference type="EMBL" id="CP063411">
    <property type="protein sequence ID" value="QSZ36862.1"/>
    <property type="molecule type" value="Genomic_DNA"/>
</dbReference>
<sequence>MIFPRSISAYLLLTILILLGLTAPTQAKRKHKNEPQNLPFTVTYTSAYATITGTVDACCRVDSDLGGCKSDKRRCYGYHHQSKGAG</sequence>
<keyword evidence="3" id="KW-1185">Reference proteome</keyword>
<keyword evidence="1" id="KW-0732">Signal</keyword>
<organism evidence="2 3">
    <name type="scientific">Monilinia vaccinii-corymbosi</name>
    <dbReference type="NCBI Taxonomy" id="61207"/>
    <lineage>
        <taxon>Eukaryota</taxon>
        <taxon>Fungi</taxon>
        <taxon>Dikarya</taxon>
        <taxon>Ascomycota</taxon>
        <taxon>Pezizomycotina</taxon>
        <taxon>Leotiomycetes</taxon>
        <taxon>Helotiales</taxon>
        <taxon>Sclerotiniaceae</taxon>
        <taxon>Monilinia</taxon>
    </lineage>
</organism>
<feature type="signal peptide" evidence="1">
    <location>
        <begin position="1"/>
        <end position="27"/>
    </location>
</feature>
<dbReference type="AlphaFoldDB" id="A0A8A3PN12"/>
<reference evidence="2" key="1">
    <citation type="submission" date="2020-10" db="EMBL/GenBank/DDBJ databases">
        <title>Genome Sequence of Monilinia vaccinii-corymbosi Sheds Light on Mummy Berry Disease Infection of Blueberry and Mating Type.</title>
        <authorList>
            <person name="Yow A.G."/>
            <person name="Zhang Y."/>
            <person name="Bansal K."/>
            <person name="Eacker S.M."/>
            <person name="Sullivan S."/>
            <person name="Liachko I."/>
            <person name="Cubeta M.A."/>
            <person name="Rollins J.A."/>
            <person name="Ashrafi H."/>
        </authorList>
    </citation>
    <scope>NUCLEOTIDE SEQUENCE</scope>
    <source>
        <strain evidence="2">RL-1</strain>
    </source>
</reference>